<comment type="subcellular location">
    <subcellularLocation>
        <location evidence="2">Membrane</location>
        <topology evidence="2">Multi-pass membrane protein</topology>
    </subcellularLocation>
</comment>
<accession>A0A1X7V8T0</accession>
<keyword evidence="13" id="KW-0732">Signal</keyword>
<evidence type="ECO:0000256" key="11">
    <source>
        <dbReference type="ARBA" id="ARBA00024225"/>
    </source>
</evidence>
<feature type="chain" id="PRO_5012982377" description="ascorbate ferrireductase (transmembrane)" evidence="13">
    <location>
        <begin position="37"/>
        <end position="292"/>
    </location>
</feature>
<evidence type="ECO:0000256" key="13">
    <source>
        <dbReference type="SAM" id="SignalP"/>
    </source>
</evidence>
<evidence type="ECO:0000256" key="3">
    <source>
        <dbReference type="ARBA" id="ARBA00022448"/>
    </source>
</evidence>
<feature type="transmembrane region" description="Helical" evidence="12">
    <location>
        <begin position="82"/>
        <end position="105"/>
    </location>
</feature>
<sequence>MNYKVNHHPLLKGRKMYAQCSLVFALILFLGAPVAAQSSNDTVETLVKLHGVAMIGAWGLVIPIGLTVAIMCKAVCPGKKFIIAHLILMVIGILLAVLGLILILVHADFTWLTTQPLNDAHQVMGVIALVALVSNPFIAFMRPKRESKWRGLFDFAHGGTGIFLALIPAYAAMMFAGQLLKNKSGDSTEARNVVMLLASLVGYVPVLLALYNIYTVRYHKNIPEPRDVPALVHEMWKNNDTMMQEFPQRRNYDTKIPLQSSPDAVVRVVVIVIATLPIIGLGIASMVYVGQL</sequence>
<keyword evidence="16" id="KW-1185">Reference proteome</keyword>
<evidence type="ECO:0000256" key="7">
    <source>
        <dbReference type="ARBA" id="ARBA00022982"/>
    </source>
</evidence>
<dbReference type="EC" id="7.2.1.3" evidence="11"/>
<dbReference type="PROSITE" id="PS50939">
    <property type="entry name" value="CYTOCHROME_B561"/>
    <property type="match status" value="1"/>
</dbReference>
<keyword evidence="8 12" id="KW-1133">Transmembrane helix</keyword>
<keyword evidence="9" id="KW-0408">Iron</keyword>
<feature type="signal peptide" evidence="13">
    <location>
        <begin position="1"/>
        <end position="36"/>
    </location>
</feature>
<dbReference type="AlphaFoldDB" id="A0A1X7V8T0"/>
<keyword evidence="10 12" id="KW-0472">Membrane</keyword>
<dbReference type="PANTHER" id="PTHR15422:SF24">
    <property type="entry name" value="DOMON RELATED DOMAIN-CONTAINING PROTEIN"/>
    <property type="match status" value="1"/>
</dbReference>
<dbReference type="InterPro" id="IPR045150">
    <property type="entry name" value="CYB561D1/2"/>
</dbReference>
<evidence type="ECO:0000313" key="15">
    <source>
        <dbReference type="EnsemblMetazoa" id="Aqu2.1.36695_001"/>
    </source>
</evidence>
<protein>
    <recommendedName>
        <fullName evidence="11">ascorbate ferrireductase (transmembrane)</fullName>
        <ecNumber evidence="11">7.2.1.3</ecNumber>
    </recommendedName>
</protein>
<dbReference type="GO" id="GO:0016020">
    <property type="term" value="C:membrane"/>
    <property type="evidence" value="ECO:0007669"/>
    <property type="project" value="UniProtKB-SubCell"/>
</dbReference>
<evidence type="ECO:0000256" key="2">
    <source>
        <dbReference type="ARBA" id="ARBA00004141"/>
    </source>
</evidence>
<gene>
    <name evidence="15" type="primary">109580856</name>
</gene>
<evidence type="ECO:0000256" key="4">
    <source>
        <dbReference type="ARBA" id="ARBA00022617"/>
    </source>
</evidence>
<reference evidence="15" key="2">
    <citation type="submission" date="2017-05" db="UniProtKB">
        <authorList>
            <consortium name="EnsemblMetazoa"/>
        </authorList>
    </citation>
    <scope>IDENTIFICATION</scope>
</reference>
<evidence type="ECO:0000256" key="9">
    <source>
        <dbReference type="ARBA" id="ARBA00023004"/>
    </source>
</evidence>
<dbReference type="InParanoid" id="A0A1X7V8T0"/>
<dbReference type="KEGG" id="aqu:109580856"/>
<keyword evidence="7" id="KW-0249">Electron transport</keyword>
<feature type="transmembrane region" description="Helical" evidence="12">
    <location>
        <begin position="264"/>
        <end position="289"/>
    </location>
</feature>
<feature type="transmembrane region" description="Helical" evidence="12">
    <location>
        <begin position="120"/>
        <end position="140"/>
    </location>
</feature>
<dbReference type="Proteomes" id="UP000007879">
    <property type="component" value="Unassembled WGS sequence"/>
</dbReference>
<dbReference type="GO" id="GO:0020037">
    <property type="term" value="F:heme binding"/>
    <property type="evidence" value="ECO:0007669"/>
    <property type="project" value="TreeGrafter"/>
</dbReference>
<evidence type="ECO:0000256" key="5">
    <source>
        <dbReference type="ARBA" id="ARBA00022692"/>
    </source>
</evidence>
<dbReference type="EnsemblMetazoa" id="XM_019994413.1">
    <property type="protein sequence ID" value="XP_019849972.1"/>
    <property type="gene ID" value="LOC109580856"/>
</dbReference>
<evidence type="ECO:0000313" key="16">
    <source>
        <dbReference type="Proteomes" id="UP000007879"/>
    </source>
</evidence>
<feature type="transmembrane region" description="Helical" evidence="12">
    <location>
        <begin position="52"/>
        <end position="70"/>
    </location>
</feature>
<dbReference type="EnsemblMetazoa" id="Aqu2.1.36695_001">
    <property type="protein sequence ID" value="Aqu2.1.36695_001"/>
    <property type="gene ID" value="Aqu2.1.36695"/>
</dbReference>
<proteinExistence type="predicted"/>
<dbReference type="GO" id="GO:0046872">
    <property type="term" value="F:metal ion binding"/>
    <property type="evidence" value="ECO:0007669"/>
    <property type="project" value="UniProtKB-KW"/>
</dbReference>
<dbReference type="InterPro" id="IPR006593">
    <property type="entry name" value="Cyt_b561/ferric_Rdtase_TM"/>
</dbReference>
<evidence type="ECO:0000256" key="8">
    <source>
        <dbReference type="ARBA" id="ARBA00022989"/>
    </source>
</evidence>
<keyword evidence="5 12" id="KW-0812">Transmembrane</keyword>
<dbReference type="STRING" id="400682.A0A1X7V8T0"/>
<dbReference type="eggNOG" id="KOG4293">
    <property type="taxonomic scope" value="Eukaryota"/>
</dbReference>
<evidence type="ECO:0000259" key="14">
    <source>
        <dbReference type="PROSITE" id="PS50939"/>
    </source>
</evidence>
<feature type="transmembrane region" description="Helical" evidence="12">
    <location>
        <begin position="193"/>
        <end position="214"/>
    </location>
</feature>
<evidence type="ECO:0000256" key="10">
    <source>
        <dbReference type="ARBA" id="ARBA00023136"/>
    </source>
</evidence>
<name>A0A1X7V8T0_AMPQE</name>
<reference evidence="16" key="1">
    <citation type="journal article" date="2010" name="Nature">
        <title>The Amphimedon queenslandica genome and the evolution of animal complexity.</title>
        <authorList>
            <person name="Srivastava M."/>
            <person name="Simakov O."/>
            <person name="Chapman J."/>
            <person name="Fahey B."/>
            <person name="Gauthier M.E."/>
            <person name="Mitros T."/>
            <person name="Richards G.S."/>
            <person name="Conaco C."/>
            <person name="Dacre M."/>
            <person name="Hellsten U."/>
            <person name="Larroux C."/>
            <person name="Putnam N.H."/>
            <person name="Stanke M."/>
            <person name="Adamska M."/>
            <person name="Darling A."/>
            <person name="Degnan S.M."/>
            <person name="Oakley T.H."/>
            <person name="Plachetzki D.C."/>
            <person name="Zhai Y."/>
            <person name="Adamski M."/>
            <person name="Calcino A."/>
            <person name="Cummins S.F."/>
            <person name="Goodstein D.M."/>
            <person name="Harris C."/>
            <person name="Jackson D.J."/>
            <person name="Leys S.P."/>
            <person name="Shu S."/>
            <person name="Woodcroft B.J."/>
            <person name="Vervoort M."/>
            <person name="Kosik K.S."/>
            <person name="Manning G."/>
            <person name="Degnan B.M."/>
            <person name="Rokhsar D.S."/>
        </authorList>
    </citation>
    <scope>NUCLEOTIDE SEQUENCE [LARGE SCALE GENOMIC DNA]</scope>
</reference>
<comment type="cofactor">
    <cofactor evidence="1">
        <name>heme b</name>
        <dbReference type="ChEBI" id="CHEBI:60344"/>
    </cofactor>
</comment>
<dbReference type="CDD" id="cd08760">
    <property type="entry name" value="Cyt_b561_FRRS1_like"/>
    <property type="match status" value="1"/>
</dbReference>
<keyword evidence="3" id="KW-0813">Transport</keyword>
<organism evidence="15">
    <name type="scientific">Amphimedon queenslandica</name>
    <name type="common">Sponge</name>
    <dbReference type="NCBI Taxonomy" id="400682"/>
    <lineage>
        <taxon>Eukaryota</taxon>
        <taxon>Metazoa</taxon>
        <taxon>Porifera</taxon>
        <taxon>Demospongiae</taxon>
        <taxon>Heteroscleromorpha</taxon>
        <taxon>Haplosclerida</taxon>
        <taxon>Niphatidae</taxon>
        <taxon>Amphimedon</taxon>
    </lineage>
</organism>
<evidence type="ECO:0000256" key="1">
    <source>
        <dbReference type="ARBA" id="ARBA00001970"/>
    </source>
</evidence>
<dbReference type="SMART" id="SM00665">
    <property type="entry name" value="B561"/>
    <property type="match status" value="1"/>
</dbReference>
<dbReference type="GO" id="GO:0140571">
    <property type="term" value="F:transmembrane ascorbate ferrireductase activity"/>
    <property type="evidence" value="ECO:0007669"/>
    <property type="project" value="UniProtKB-EC"/>
</dbReference>
<evidence type="ECO:0000256" key="6">
    <source>
        <dbReference type="ARBA" id="ARBA00022723"/>
    </source>
</evidence>
<keyword evidence="4" id="KW-0349">Heme</keyword>
<dbReference type="GO" id="GO:0140575">
    <property type="term" value="F:transmembrane monodehydroascorbate reductase activity"/>
    <property type="evidence" value="ECO:0007669"/>
    <property type="project" value="InterPro"/>
</dbReference>
<feature type="domain" description="Cytochrome b561" evidence="14">
    <location>
        <begin position="10"/>
        <end position="217"/>
    </location>
</feature>
<evidence type="ECO:0000256" key="12">
    <source>
        <dbReference type="SAM" id="Phobius"/>
    </source>
</evidence>
<keyword evidence="6" id="KW-0479">Metal-binding</keyword>
<feature type="transmembrane region" description="Helical" evidence="12">
    <location>
        <begin position="152"/>
        <end position="173"/>
    </location>
</feature>
<dbReference type="PANTHER" id="PTHR15422">
    <property type="entry name" value="OS05G0565100 PROTEIN"/>
    <property type="match status" value="1"/>
</dbReference>
<dbReference type="Gene3D" id="1.20.120.1770">
    <property type="match status" value="1"/>
</dbReference>